<keyword evidence="3" id="KW-1185">Reference proteome</keyword>
<protein>
    <recommendedName>
        <fullName evidence="4">Protein PAIR1</fullName>
    </recommendedName>
</protein>
<dbReference type="PANTHER" id="PTHR37695:SF1">
    <property type="entry name" value="RECOMBINATION INITIATION DEFECTS 3-RELATED"/>
    <property type="match status" value="1"/>
</dbReference>
<gene>
    <name evidence="2" type="ORF">CASFOL_033538</name>
</gene>
<feature type="compositionally biased region" description="Low complexity" evidence="1">
    <location>
        <begin position="24"/>
        <end position="35"/>
    </location>
</feature>
<comment type="caution">
    <text evidence="2">The sequence shown here is derived from an EMBL/GenBank/DDBJ whole genome shotgun (WGS) entry which is preliminary data.</text>
</comment>
<dbReference type="Proteomes" id="UP001632038">
    <property type="component" value="Unassembled WGS sequence"/>
</dbReference>
<feature type="compositionally biased region" description="Polar residues" evidence="1">
    <location>
        <begin position="36"/>
        <end position="63"/>
    </location>
</feature>
<feature type="region of interest" description="Disordered" evidence="1">
    <location>
        <begin position="80"/>
        <end position="99"/>
    </location>
</feature>
<reference evidence="3" key="1">
    <citation type="journal article" date="2024" name="IScience">
        <title>Strigolactones Initiate the Formation of Haustorium-like Structures in Castilleja.</title>
        <authorList>
            <person name="Buerger M."/>
            <person name="Peterson D."/>
            <person name="Chory J."/>
        </authorList>
    </citation>
    <scope>NUCLEOTIDE SEQUENCE [LARGE SCALE GENOMIC DNA]</scope>
</reference>
<organism evidence="2 3">
    <name type="scientific">Castilleja foliolosa</name>
    <dbReference type="NCBI Taxonomy" id="1961234"/>
    <lineage>
        <taxon>Eukaryota</taxon>
        <taxon>Viridiplantae</taxon>
        <taxon>Streptophyta</taxon>
        <taxon>Embryophyta</taxon>
        <taxon>Tracheophyta</taxon>
        <taxon>Spermatophyta</taxon>
        <taxon>Magnoliopsida</taxon>
        <taxon>eudicotyledons</taxon>
        <taxon>Gunneridae</taxon>
        <taxon>Pentapetalae</taxon>
        <taxon>asterids</taxon>
        <taxon>lamiids</taxon>
        <taxon>Lamiales</taxon>
        <taxon>Orobanchaceae</taxon>
        <taxon>Pedicularideae</taxon>
        <taxon>Castillejinae</taxon>
        <taxon>Castilleja</taxon>
    </lineage>
</organism>
<evidence type="ECO:0000313" key="2">
    <source>
        <dbReference type="EMBL" id="KAL3622127.1"/>
    </source>
</evidence>
<name>A0ABD3BZS7_9LAMI</name>
<sequence length="401" mass="44808">MTLKLNKARDLSSISVFPPQTRRSSVVPSGLDSSSIYGRSQTASQIRPQSQMTLSQGASSQHGIFSQFSQNSQDEVLTNEKLGSQERENSVRRPSFLPPTSYAREESQMMVSRASNSLVRKRSGQEYNSQISEDLEHRIGVIETSLSRLGMILDSVQSDIIQVNKGTQEVSLEMQSVKKKLFAQDDTLQSMGKVQEDIKTCLKSVSDKLNQITNQENSEEIISSISSALSEKIDTHMTKLQNDLHMDFCKEIQAISCSMNISKQNQAICSTDGSMAVGLHASSPLEVKFANNARRNLKEPQKSQQPKVETTGGWTSVKHKQERAPSGVGILRRSKIKSSPKQMEQRIVIDSDEETDEGFSCLLKGTVIEYYSVEQAVEDTARILRKARRRKRKQSNTIIIN</sequence>
<evidence type="ECO:0008006" key="4">
    <source>
        <dbReference type="Google" id="ProtNLM"/>
    </source>
</evidence>
<accession>A0ABD3BZS7</accession>
<dbReference type="InterPro" id="IPR034546">
    <property type="entry name" value="PAIR1"/>
</dbReference>
<evidence type="ECO:0000256" key="1">
    <source>
        <dbReference type="SAM" id="MobiDB-lite"/>
    </source>
</evidence>
<dbReference type="PANTHER" id="PTHR37695">
    <property type="entry name" value="RECOMBINATION INITIATION DEFECTS 3-RELATED"/>
    <property type="match status" value="1"/>
</dbReference>
<dbReference type="EMBL" id="JAVIJP010000060">
    <property type="protein sequence ID" value="KAL3622127.1"/>
    <property type="molecule type" value="Genomic_DNA"/>
</dbReference>
<evidence type="ECO:0000313" key="3">
    <source>
        <dbReference type="Proteomes" id="UP001632038"/>
    </source>
</evidence>
<proteinExistence type="predicted"/>
<dbReference type="AlphaFoldDB" id="A0ABD3BZS7"/>
<feature type="region of interest" description="Disordered" evidence="1">
    <location>
        <begin position="19"/>
        <end position="63"/>
    </location>
</feature>